<dbReference type="InterPro" id="IPR001647">
    <property type="entry name" value="HTH_TetR"/>
</dbReference>
<dbReference type="PANTHER" id="PTHR30055">
    <property type="entry name" value="HTH-TYPE TRANSCRIPTIONAL REGULATOR RUTR"/>
    <property type="match status" value="1"/>
</dbReference>
<sequence length="218" mass="23152">MQDTATPGQSAKSQAASARCAAMVQHARALIGAQGVESVTINDVLRLSGGSKATLVKYFGGRDGLISAAIGEEAREAIIALRLEDSGIGDLPLAEGLGLMLRGILRFYMTPGALMLYRAVVSIGARERGTAAAFYDHGHRVLVDALAQFLNRHRGTSVASHPDLADIADQMLHTIRAGLYERALLGLAPQEASDDLIEHRVQSALTIFLPGLKAVLDR</sequence>
<dbReference type="SUPFAM" id="SSF46689">
    <property type="entry name" value="Homeodomain-like"/>
    <property type="match status" value="1"/>
</dbReference>
<name>A0ABT6CPR6_9SPHN</name>
<dbReference type="PANTHER" id="PTHR30055:SF146">
    <property type="entry name" value="HTH-TYPE TRANSCRIPTIONAL DUAL REGULATOR CECR"/>
    <property type="match status" value="1"/>
</dbReference>
<evidence type="ECO:0000313" key="4">
    <source>
        <dbReference type="EMBL" id="MDF8335915.1"/>
    </source>
</evidence>
<dbReference type="EMBL" id="JAROCY010000065">
    <property type="protein sequence ID" value="MDF8335915.1"/>
    <property type="molecule type" value="Genomic_DNA"/>
</dbReference>
<feature type="domain" description="HTH tetR-type" evidence="3">
    <location>
        <begin position="17"/>
        <end position="77"/>
    </location>
</feature>
<gene>
    <name evidence="4" type="ORF">POM99_22170</name>
</gene>
<keyword evidence="1 2" id="KW-0238">DNA-binding</keyword>
<dbReference type="Gene3D" id="1.10.10.60">
    <property type="entry name" value="Homeodomain-like"/>
    <property type="match status" value="1"/>
</dbReference>
<comment type="caution">
    <text evidence="4">The sequence shown here is derived from an EMBL/GenBank/DDBJ whole genome shotgun (WGS) entry which is preliminary data.</text>
</comment>
<evidence type="ECO:0000313" key="5">
    <source>
        <dbReference type="Proteomes" id="UP001222770"/>
    </source>
</evidence>
<evidence type="ECO:0000256" key="2">
    <source>
        <dbReference type="PROSITE-ProRule" id="PRU00335"/>
    </source>
</evidence>
<keyword evidence="5" id="KW-1185">Reference proteome</keyword>
<dbReference type="RefSeq" id="WP_277280987.1">
    <property type="nucleotide sequence ID" value="NZ_JAROCY010000065.1"/>
</dbReference>
<protein>
    <submittedName>
        <fullName evidence="4">TetR/AcrR family transcriptional regulator C-terminal domain-containing protein</fullName>
    </submittedName>
</protein>
<evidence type="ECO:0000256" key="1">
    <source>
        <dbReference type="ARBA" id="ARBA00023125"/>
    </source>
</evidence>
<organism evidence="4 5">
    <name type="scientific">Novosphingobium cyanobacteriorum</name>
    <dbReference type="NCBI Taxonomy" id="3024215"/>
    <lineage>
        <taxon>Bacteria</taxon>
        <taxon>Pseudomonadati</taxon>
        <taxon>Pseudomonadota</taxon>
        <taxon>Alphaproteobacteria</taxon>
        <taxon>Sphingomonadales</taxon>
        <taxon>Sphingomonadaceae</taxon>
        <taxon>Novosphingobium</taxon>
    </lineage>
</organism>
<accession>A0ABT6CPR6</accession>
<feature type="DNA-binding region" description="H-T-H motif" evidence="2">
    <location>
        <begin position="40"/>
        <end position="59"/>
    </location>
</feature>
<proteinExistence type="predicted"/>
<dbReference type="Pfam" id="PF00440">
    <property type="entry name" value="TetR_N"/>
    <property type="match status" value="1"/>
</dbReference>
<reference evidence="4 5" key="1">
    <citation type="submission" date="2023-03" db="EMBL/GenBank/DDBJ databases">
        <title>Novosphingobium cyanobacteriorum sp. nov., isolated from a eutrophic reservoir during the Microcystis bloom period.</title>
        <authorList>
            <person name="Kang M."/>
            <person name="Le V."/>
            <person name="Ko S.-R."/>
            <person name="Lee S.-A."/>
            <person name="Ahn C.-Y."/>
        </authorList>
    </citation>
    <scope>NUCLEOTIDE SEQUENCE [LARGE SCALE GENOMIC DNA]</scope>
    <source>
        <strain evidence="4 5">HBC54</strain>
    </source>
</reference>
<dbReference type="PROSITE" id="PS50977">
    <property type="entry name" value="HTH_TETR_2"/>
    <property type="match status" value="1"/>
</dbReference>
<evidence type="ECO:0000259" key="3">
    <source>
        <dbReference type="PROSITE" id="PS50977"/>
    </source>
</evidence>
<dbReference type="InterPro" id="IPR039536">
    <property type="entry name" value="TetR_C_Proteobacteria"/>
</dbReference>
<dbReference type="InterPro" id="IPR009057">
    <property type="entry name" value="Homeodomain-like_sf"/>
</dbReference>
<dbReference type="InterPro" id="IPR050109">
    <property type="entry name" value="HTH-type_TetR-like_transc_reg"/>
</dbReference>
<dbReference type="Gene3D" id="1.10.357.10">
    <property type="entry name" value="Tetracycline Repressor, domain 2"/>
    <property type="match status" value="1"/>
</dbReference>
<dbReference type="Proteomes" id="UP001222770">
    <property type="component" value="Unassembled WGS sequence"/>
</dbReference>
<dbReference type="Pfam" id="PF14246">
    <property type="entry name" value="TetR_C_7"/>
    <property type="match status" value="1"/>
</dbReference>